<name>A0ABS3MYX7_9BACI</name>
<dbReference type="Proteomes" id="UP000663981">
    <property type="component" value="Unassembled WGS sequence"/>
</dbReference>
<dbReference type="EMBL" id="JAGDEL010000003">
    <property type="protein sequence ID" value="MBO1511203.1"/>
    <property type="molecule type" value="Genomic_DNA"/>
</dbReference>
<reference evidence="1 2" key="1">
    <citation type="submission" date="2021-03" db="EMBL/GenBank/DDBJ databases">
        <title>Whole genome sequence of Metabacillus bambusae BG109.</title>
        <authorList>
            <person name="Jeong J.W."/>
        </authorList>
    </citation>
    <scope>NUCLEOTIDE SEQUENCE [LARGE SCALE GENOMIC DNA]</scope>
    <source>
        <strain evidence="1 2">BG109</strain>
    </source>
</reference>
<evidence type="ECO:0000313" key="1">
    <source>
        <dbReference type="EMBL" id="MBO1511203.1"/>
    </source>
</evidence>
<dbReference type="RefSeq" id="WP_207975991.1">
    <property type="nucleotide sequence ID" value="NZ_JAGDEL010000003.1"/>
</dbReference>
<keyword evidence="2" id="KW-1185">Reference proteome</keyword>
<organism evidence="1 2">
    <name type="scientific">Metabacillus bambusae</name>
    <dbReference type="NCBI Taxonomy" id="2795218"/>
    <lineage>
        <taxon>Bacteria</taxon>
        <taxon>Bacillati</taxon>
        <taxon>Bacillota</taxon>
        <taxon>Bacilli</taxon>
        <taxon>Bacillales</taxon>
        <taxon>Bacillaceae</taxon>
        <taxon>Metabacillus</taxon>
    </lineage>
</organism>
<proteinExistence type="predicted"/>
<comment type="caution">
    <text evidence="1">The sequence shown here is derived from an EMBL/GenBank/DDBJ whole genome shotgun (WGS) entry which is preliminary data.</text>
</comment>
<evidence type="ECO:0000313" key="2">
    <source>
        <dbReference type="Proteomes" id="UP000663981"/>
    </source>
</evidence>
<sequence length="54" mass="6259">MNLKTTIEIDNTKNDLINFTIGNHDLENILKNYLGKYVPIIMEFDDFLCPNSLV</sequence>
<accession>A0ABS3MYX7</accession>
<protein>
    <submittedName>
        <fullName evidence="1">Uncharacterized protein</fullName>
    </submittedName>
</protein>
<gene>
    <name evidence="1" type="ORF">I7822_05865</name>
</gene>